<accession>X6M2C0</accession>
<dbReference type="AlphaFoldDB" id="X6M2C0"/>
<name>X6M2C0_RETFI</name>
<dbReference type="EMBL" id="ASPP01025432">
    <property type="protein sequence ID" value="ETO08024.1"/>
    <property type="molecule type" value="Genomic_DNA"/>
</dbReference>
<comment type="caution">
    <text evidence="1">The sequence shown here is derived from an EMBL/GenBank/DDBJ whole genome shotgun (WGS) entry which is preliminary data.</text>
</comment>
<protein>
    <submittedName>
        <fullName evidence="1">Uncharacterized protein</fullName>
    </submittedName>
</protein>
<dbReference type="Proteomes" id="UP000023152">
    <property type="component" value="Unassembled WGS sequence"/>
</dbReference>
<proteinExistence type="predicted"/>
<keyword evidence="2" id="KW-1185">Reference proteome</keyword>
<gene>
    <name evidence="1" type="ORF">RFI_29366</name>
</gene>
<evidence type="ECO:0000313" key="2">
    <source>
        <dbReference type="Proteomes" id="UP000023152"/>
    </source>
</evidence>
<sequence>MDDELESSQNRGISWDKAKREFEVIIHSVNSLQERIRRMEQTIQALYNRPMDDVNMSQEDRRYLHLFDREDALDWTALQQQCQAIKRLWQGFELQSKRNEETVDRLHFLYHSQFRANILKNLEEPKFNALIEAVDVGWGLFVPTEIYGLIWMFVKPFDELLELKFAVETLNEFWDQNKKSLITKKLPIQSHRGYETIF</sequence>
<reference evidence="1 2" key="1">
    <citation type="journal article" date="2013" name="Curr. Biol.">
        <title>The Genome of the Foraminiferan Reticulomyxa filosa.</title>
        <authorList>
            <person name="Glockner G."/>
            <person name="Hulsmann N."/>
            <person name="Schleicher M."/>
            <person name="Noegel A.A."/>
            <person name="Eichinger L."/>
            <person name="Gallinger C."/>
            <person name="Pawlowski J."/>
            <person name="Sierra R."/>
            <person name="Euteneuer U."/>
            <person name="Pillet L."/>
            <person name="Moustafa A."/>
            <person name="Platzer M."/>
            <person name="Groth M."/>
            <person name="Szafranski K."/>
            <person name="Schliwa M."/>
        </authorList>
    </citation>
    <scope>NUCLEOTIDE SEQUENCE [LARGE SCALE GENOMIC DNA]</scope>
</reference>
<evidence type="ECO:0000313" key="1">
    <source>
        <dbReference type="EMBL" id="ETO08024.1"/>
    </source>
</evidence>
<organism evidence="1 2">
    <name type="scientific">Reticulomyxa filosa</name>
    <dbReference type="NCBI Taxonomy" id="46433"/>
    <lineage>
        <taxon>Eukaryota</taxon>
        <taxon>Sar</taxon>
        <taxon>Rhizaria</taxon>
        <taxon>Retaria</taxon>
        <taxon>Foraminifera</taxon>
        <taxon>Monothalamids</taxon>
        <taxon>Reticulomyxidae</taxon>
        <taxon>Reticulomyxa</taxon>
    </lineage>
</organism>